<accession>A0ABW4U0T3</accession>
<dbReference type="Proteomes" id="UP001597400">
    <property type="component" value="Unassembled WGS sequence"/>
</dbReference>
<dbReference type="EMBL" id="JBHUGS010000004">
    <property type="protein sequence ID" value="MFD1951906.1"/>
    <property type="molecule type" value="Genomic_DNA"/>
</dbReference>
<dbReference type="RefSeq" id="WP_380930881.1">
    <property type="nucleotide sequence ID" value="NZ_JBHUGS010000004.1"/>
</dbReference>
<protein>
    <submittedName>
        <fullName evidence="2">Uncharacterized protein</fullName>
    </submittedName>
</protein>
<evidence type="ECO:0000256" key="1">
    <source>
        <dbReference type="SAM" id="MobiDB-lite"/>
    </source>
</evidence>
<proteinExistence type="predicted"/>
<evidence type="ECO:0000313" key="2">
    <source>
        <dbReference type="EMBL" id="MFD1951906.1"/>
    </source>
</evidence>
<feature type="region of interest" description="Disordered" evidence="1">
    <location>
        <begin position="1"/>
        <end position="45"/>
    </location>
</feature>
<organism evidence="2 3">
    <name type="scientific">Sphingomonas arantia</name>
    <dbReference type="NCBI Taxonomy" id="1460676"/>
    <lineage>
        <taxon>Bacteria</taxon>
        <taxon>Pseudomonadati</taxon>
        <taxon>Pseudomonadota</taxon>
        <taxon>Alphaproteobacteria</taxon>
        <taxon>Sphingomonadales</taxon>
        <taxon>Sphingomonadaceae</taxon>
        <taxon>Sphingomonas</taxon>
    </lineage>
</organism>
<gene>
    <name evidence="2" type="ORF">ACFSGX_14125</name>
</gene>
<comment type="caution">
    <text evidence="2">The sequence shown here is derived from an EMBL/GenBank/DDBJ whole genome shotgun (WGS) entry which is preliminary data.</text>
</comment>
<sequence>MLATAVSAGAQTYGPPAPAKSARTPVQALNSQYDERYGPRRNGRPCTVKRGEDIVVCADASGTSSPYRVPLPDDRFVQGERVSHPSEPASSVFATRFCHRPGCAEPSKLMETLGKLVSAVKGEEPK</sequence>
<evidence type="ECO:0000313" key="3">
    <source>
        <dbReference type="Proteomes" id="UP001597400"/>
    </source>
</evidence>
<name>A0ABW4U0T3_9SPHN</name>
<reference evidence="3" key="1">
    <citation type="journal article" date="2019" name="Int. J. Syst. Evol. Microbiol.">
        <title>The Global Catalogue of Microorganisms (GCM) 10K type strain sequencing project: providing services to taxonomists for standard genome sequencing and annotation.</title>
        <authorList>
            <consortium name="The Broad Institute Genomics Platform"/>
            <consortium name="The Broad Institute Genome Sequencing Center for Infectious Disease"/>
            <person name="Wu L."/>
            <person name="Ma J."/>
        </authorList>
    </citation>
    <scope>NUCLEOTIDE SEQUENCE [LARGE SCALE GENOMIC DNA]</scope>
    <source>
        <strain evidence="3">CGMCC 1.12702</strain>
    </source>
</reference>
<keyword evidence="3" id="KW-1185">Reference proteome</keyword>